<feature type="compositionally biased region" description="Low complexity" evidence="1">
    <location>
        <begin position="194"/>
        <end position="206"/>
    </location>
</feature>
<protein>
    <submittedName>
        <fullName evidence="2">Uncharacterized protein</fullName>
    </submittedName>
</protein>
<name>A0A0K9PK48_ZOSMR</name>
<dbReference type="EMBL" id="LFYR01000769">
    <property type="protein sequence ID" value="KMZ69443.1"/>
    <property type="molecule type" value="Genomic_DNA"/>
</dbReference>
<dbReference type="AlphaFoldDB" id="A0A0K9PK48"/>
<feature type="region of interest" description="Disordered" evidence="1">
    <location>
        <begin position="57"/>
        <end position="92"/>
    </location>
</feature>
<evidence type="ECO:0000313" key="3">
    <source>
        <dbReference type="Proteomes" id="UP000036987"/>
    </source>
</evidence>
<feature type="region of interest" description="Disordered" evidence="1">
    <location>
        <begin position="192"/>
        <end position="237"/>
    </location>
</feature>
<accession>A0A0K9PK48</accession>
<gene>
    <name evidence="2" type="ORF">ZOSMA_214G00310</name>
</gene>
<feature type="region of interest" description="Disordered" evidence="1">
    <location>
        <begin position="1"/>
        <end position="43"/>
    </location>
</feature>
<sequence>MKDDKLLNLLQRERTEKQRDNDDDDDDDGGYDDKTKMKTGVEEEEVVTCASFRNFAVENSNSSDQRSDGGDSNFEFVRDHRQMDVSTSSPSYPVFGYDRLQNKRSPDFPSVDDLDSEWGGDNNQVNGFSNPCCLLSPMRFRLPIPSSPSRLERSKCTGILSETAPRKKWSLRDLVFGKSGHGEAKHNNHLMMYTPPSSSPLPTLTTQKKKWKGKGERRRLTFQPNQSKELVPPAIKK</sequence>
<feature type="compositionally biased region" description="Basic residues" evidence="1">
    <location>
        <begin position="207"/>
        <end position="217"/>
    </location>
</feature>
<feature type="compositionally biased region" description="Acidic residues" evidence="1">
    <location>
        <begin position="21"/>
        <end position="30"/>
    </location>
</feature>
<keyword evidence="3" id="KW-1185">Reference proteome</keyword>
<dbReference type="Proteomes" id="UP000036987">
    <property type="component" value="Unassembled WGS sequence"/>
</dbReference>
<reference evidence="3" key="1">
    <citation type="journal article" date="2016" name="Nature">
        <title>The genome of the seagrass Zostera marina reveals angiosperm adaptation to the sea.</title>
        <authorList>
            <person name="Olsen J.L."/>
            <person name="Rouze P."/>
            <person name="Verhelst B."/>
            <person name="Lin Y.-C."/>
            <person name="Bayer T."/>
            <person name="Collen J."/>
            <person name="Dattolo E."/>
            <person name="De Paoli E."/>
            <person name="Dittami S."/>
            <person name="Maumus F."/>
            <person name="Michel G."/>
            <person name="Kersting A."/>
            <person name="Lauritano C."/>
            <person name="Lohaus R."/>
            <person name="Toepel M."/>
            <person name="Tonon T."/>
            <person name="Vanneste K."/>
            <person name="Amirebrahimi M."/>
            <person name="Brakel J."/>
            <person name="Bostroem C."/>
            <person name="Chovatia M."/>
            <person name="Grimwood J."/>
            <person name="Jenkins J.W."/>
            <person name="Jueterbock A."/>
            <person name="Mraz A."/>
            <person name="Stam W.T."/>
            <person name="Tice H."/>
            <person name="Bornberg-Bauer E."/>
            <person name="Green P.J."/>
            <person name="Pearson G.A."/>
            <person name="Procaccini G."/>
            <person name="Duarte C.M."/>
            <person name="Schmutz J."/>
            <person name="Reusch T.B.H."/>
            <person name="Van de Peer Y."/>
        </authorList>
    </citation>
    <scope>NUCLEOTIDE SEQUENCE [LARGE SCALE GENOMIC DNA]</scope>
    <source>
        <strain evidence="3">cv. Finnish</strain>
    </source>
</reference>
<evidence type="ECO:0000256" key="1">
    <source>
        <dbReference type="SAM" id="MobiDB-lite"/>
    </source>
</evidence>
<organism evidence="2 3">
    <name type="scientific">Zostera marina</name>
    <name type="common">Eelgrass</name>
    <dbReference type="NCBI Taxonomy" id="29655"/>
    <lineage>
        <taxon>Eukaryota</taxon>
        <taxon>Viridiplantae</taxon>
        <taxon>Streptophyta</taxon>
        <taxon>Embryophyta</taxon>
        <taxon>Tracheophyta</taxon>
        <taxon>Spermatophyta</taxon>
        <taxon>Magnoliopsida</taxon>
        <taxon>Liliopsida</taxon>
        <taxon>Zosteraceae</taxon>
        <taxon>Zostera</taxon>
    </lineage>
</organism>
<feature type="compositionally biased region" description="Basic and acidic residues" evidence="1">
    <location>
        <begin position="1"/>
        <end position="20"/>
    </location>
</feature>
<comment type="caution">
    <text evidence="2">The sequence shown here is derived from an EMBL/GenBank/DDBJ whole genome shotgun (WGS) entry which is preliminary data.</text>
</comment>
<feature type="compositionally biased region" description="Basic and acidic residues" evidence="1">
    <location>
        <begin position="31"/>
        <end position="41"/>
    </location>
</feature>
<proteinExistence type="predicted"/>
<evidence type="ECO:0000313" key="2">
    <source>
        <dbReference type="EMBL" id="KMZ69443.1"/>
    </source>
</evidence>